<evidence type="ECO:0000256" key="4">
    <source>
        <dbReference type="ARBA" id="ARBA00047718"/>
    </source>
</evidence>
<dbReference type="InterPro" id="IPR031100">
    <property type="entry name" value="LOG_fam"/>
</dbReference>
<protein>
    <recommendedName>
        <fullName evidence="2 6">Cytokinin riboside 5'-monophosphate phosphoribohydrolase</fullName>
        <ecNumber evidence="2 6">3.2.2.n1</ecNumber>
    </recommendedName>
</protein>
<comment type="similarity">
    <text evidence="1 6">Belongs to the LOG family.</text>
</comment>
<dbReference type="GO" id="GO:0005634">
    <property type="term" value="C:nucleus"/>
    <property type="evidence" value="ECO:0007669"/>
    <property type="project" value="TreeGrafter"/>
</dbReference>
<accession>A0A8T0JB94</accession>
<dbReference type="GO" id="GO:0016799">
    <property type="term" value="F:hydrolase activity, hydrolyzing N-glycosyl compounds"/>
    <property type="evidence" value="ECO:0007669"/>
    <property type="project" value="TreeGrafter"/>
</dbReference>
<dbReference type="GO" id="GO:0005829">
    <property type="term" value="C:cytosol"/>
    <property type="evidence" value="ECO:0007669"/>
    <property type="project" value="TreeGrafter"/>
</dbReference>
<evidence type="ECO:0000256" key="3">
    <source>
        <dbReference type="ARBA" id="ARBA00022712"/>
    </source>
</evidence>
<evidence type="ECO:0000313" key="7">
    <source>
        <dbReference type="EMBL" id="KAG0592209.1"/>
    </source>
</evidence>
<comment type="catalytic activity">
    <reaction evidence="4 6">
        <text>N(6)-(dimethylallyl)adenosine 5'-phosphate + H2O = N(6)-dimethylallyladenine + D-ribose 5-phosphate</text>
        <dbReference type="Rhea" id="RHEA:48560"/>
        <dbReference type="ChEBI" id="CHEBI:15377"/>
        <dbReference type="ChEBI" id="CHEBI:17660"/>
        <dbReference type="ChEBI" id="CHEBI:57526"/>
        <dbReference type="ChEBI" id="CHEBI:78346"/>
        <dbReference type="EC" id="3.2.2.n1"/>
    </reaction>
</comment>
<comment type="catalytic activity">
    <reaction evidence="5 6">
        <text>9-ribosyl-trans-zeatin 5'-phosphate + H2O = trans-zeatin + D-ribose 5-phosphate</text>
        <dbReference type="Rhea" id="RHEA:48564"/>
        <dbReference type="ChEBI" id="CHEBI:15377"/>
        <dbReference type="ChEBI" id="CHEBI:16522"/>
        <dbReference type="ChEBI" id="CHEBI:78346"/>
        <dbReference type="ChEBI" id="CHEBI:87947"/>
        <dbReference type="EC" id="3.2.2.n1"/>
    </reaction>
</comment>
<dbReference type="PANTHER" id="PTHR31223">
    <property type="entry name" value="LOG FAMILY PROTEIN YJL055W"/>
    <property type="match status" value="1"/>
</dbReference>
<dbReference type="OrthoDB" id="414463at2759"/>
<organism evidence="7 8">
    <name type="scientific">Ceratodon purpureus</name>
    <name type="common">Fire moss</name>
    <name type="synonym">Dicranum purpureum</name>
    <dbReference type="NCBI Taxonomy" id="3225"/>
    <lineage>
        <taxon>Eukaryota</taxon>
        <taxon>Viridiplantae</taxon>
        <taxon>Streptophyta</taxon>
        <taxon>Embryophyta</taxon>
        <taxon>Bryophyta</taxon>
        <taxon>Bryophytina</taxon>
        <taxon>Bryopsida</taxon>
        <taxon>Dicranidae</taxon>
        <taxon>Pseudoditrichales</taxon>
        <taxon>Ditrichaceae</taxon>
        <taxon>Ceratodon</taxon>
    </lineage>
</organism>
<evidence type="ECO:0000256" key="5">
    <source>
        <dbReference type="ARBA" id="ARBA00049153"/>
    </source>
</evidence>
<dbReference type="NCBIfam" id="TIGR00730">
    <property type="entry name" value="Rossman fold protein, TIGR00730 family"/>
    <property type="match status" value="1"/>
</dbReference>
<evidence type="ECO:0000256" key="1">
    <source>
        <dbReference type="ARBA" id="ARBA00006763"/>
    </source>
</evidence>
<keyword evidence="6" id="KW-0378">Hydrolase</keyword>
<dbReference type="EC" id="3.2.2.n1" evidence="2 6"/>
<dbReference type="Pfam" id="PF03641">
    <property type="entry name" value="Lysine_decarbox"/>
    <property type="match status" value="1"/>
</dbReference>
<dbReference type="AlphaFoldDB" id="A0A8T0JB94"/>
<evidence type="ECO:0000256" key="2">
    <source>
        <dbReference type="ARBA" id="ARBA00012205"/>
    </source>
</evidence>
<dbReference type="GO" id="GO:0009691">
    <property type="term" value="P:cytokinin biosynthetic process"/>
    <property type="evidence" value="ECO:0007669"/>
    <property type="project" value="UniProtKB-UniRule"/>
</dbReference>
<dbReference type="Proteomes" id="UP000822688">
    <property type="component" value="Chromosome 1"/>
</dbReference>
<dbReference type="Gene3D" id="3.40.50.450">
    <property type="match status" value="1"/>
</dbReference>
<dbReference type="EMBL" id="CM026421">
    <property type="protein sequence ID" value="KAG0592209.1"/>
    <property type="molecule type" value="Genomic_DNA"/>
</dbReference>
<dbReference type="SUPFAM" id="SSF102405">
    <property type="entry name" value="MCP/YpsA-like"/>
    <property type="match status" value="1"/>
</dbReference>
<sequence>MGAKQMMEQETPAVVVPYVEKEKMMMSSCPSKRFKKICVFCGSSSGKKGVFSNEALNLGRELVNRKIDLVYGGGSIGLMGQVAHTVKSGGGHVVGVIPKALIGAELTGSTVGELIAVTDMHQRKAEMARQADAFIALPGGYGTLEELVEVITWNQLGIHKKPVGLLNVDGFYDTLLNFFDKQLEEEFFDNSARSIVVSAPTASELLDKLEAYSRPLAYGPKLCWEVERPCGLGYSTNPIAGLGQ</sequence>
<name>A0A8T0JB94_CERPU</name>
<keyword evidence="3 6" id="KW-0203">Cytokinin biosynthesis</keyword>
<gene>
    <name evidence="7" type="ORF">KC19_1G234400</name>
</gene>
<evidence type="ECO:0000313" key="8">
    <source>
        <dbReference type="Proteomes" id="UP000822688"/>
    </source>
</evidence>
<reference evidence="7" key="1">
    <citation type="submission" date="2020-06" db="EMBL/GenBank/DDBJ databases">
        <title>WGS assembly of Ceratodon purpureus strain R40.</title>
        <authorList>
            <person name="Carey S.B."/>
            <person name="Jenkins J."/>
            <person name="Shu S."/>
            <person name="Lovell J.T."/>
            <person name="Sreedasyam A."/>
            <person name="Maumus F."/>
            <person name="Tiley G.P."/>
            <person name="Fernandez-Pozo N."/>
            <person name="Barry K."/>
            <person name="Chen C."/>
            <person name="Wang M."/>
            <person name="Lipzen A."/>
            <person name="Daum C."/>
            <person name="Saski C.A."/>
            <person name="Payton A.C."/>
            <person name="Mcbreen J.C."/>
            <person name="Conrad R.E."/>
            <person name="Kollar L.M."/>
            <person name="Olsson S."/>
            <person name="Huttunen S."/>
            <person name="Landis J.B."/>
            <person name="Wickett N.J."/>
            <person name="Johnson M.G."/>
            <person name="Rensing S.A."/>
            <person name="Grimwood J."/>
            <person name="Schmutz J."/>
            <person name="Mcdaniel S.F."/>
        </authorList>
    </citation>
    <scope>NUCLEOTIDE SEQUENCE</scope>
    <source>
        <strain evidence="7">R40</strain>
    </source>
</reference>
<dbReference type="PANTHER" id="PTHR31223:SF70">
    <property type="entry name" value="LOG FAMILY PROTEIN YJL055W"/>
    <property type="match status" value="1"/>
</dbReference>
<keyword evidence="8" id="KW-1185">Reference proteome</keyword>
<comment type="caution">
    <text evidence="7">The sequence shown here is derived from an EMBL/GenBank/DDBJ whole genome shotgun (WGS) entry which is preliminary data.</text>
</comment>
<comment type="function">
    <text evidence="6">Cytokinin-activating enzyme working in the direct activation pathway. Phosphoribohydrolase that converts inactive cytokinin nucleotides to the biologically active free-base forms.</text>
</comment>
<evidence type="ECO:0000256" key="6">
    <source>
        <dbReference type="RuleBase" id="RU363015"/>
    </source>
</evidence>
<dbReference type="InterPro" id="IPR005269">
    <property type="entry name" value="LOG"/>
</dbReference>
<proteinExistence type="inferred from homology"/>